<dbReference type="InterPro" id="IPR014506">
    <property type="entry name" value="UCP020479_CheW"/>
</dbReference>
<dbReference type="eggNOG" id="COG0835">
    <property type="taxonomic scope" value="Bacteria"/>
</dbReference>
<dbReference type="EMBL" id="DF196819">
    <property type="protein sequence ID" value="GAD30427.1"/>
    <property type="molecule type" value="Genomic_DNA"/>
</dbReference>
<proteinExistence type="predicted"/>
<protein>
    <recommendedName>
        <fullName evidence="1">CheW-like domain-containing protein</fullName>
    </recommendedName>
</protein>
<dbReference type="Proteomes" id="UP000030675">
    <property type="component" value="Unassembled WGS sequence"/>
</dbReference>
<dbReference type="HOGENOM" id="CLU_062232_0_0_6"/>
<dbReference type="InterPro" id="IPR036061">
    <property type="entry name" value="CheW-like_dom_sf"/>
</dbReference>
<dbReference type="GO" id="GO:0007165">
    <property type="term" value="P:signal transduction"/>
    <property type="evidence" value="ECO:0007669"/>
    <property type="project" value="InterPro"/>
</dbReference>
<dbReference type="AlphaFoldDB" id="A0A0U1P6X5"/>
<organism evidence="2 3">
    <name type="scientific">Photobacterium leiognathi lrivu.4.1</name>
    <dbReference type="NCBI Taxonomy" id="1248232"/>
    <lineage>
        <taxon>Bacteria</taxon>
        <taxon>Pseudomonadati</taxon>
        <taxon>Pseudomonadota</taxon>
        <taxon>Gammaproteobacteria</taxon>
        <taxon>Vibrionales</taxon>
        <taxon>Vibrionaceae</taxon>
        <taxon>Photobacterium</taxon>
    </lineage>
</organism>
<evidence type="ECO:0000313" key="2">
    <source>
        <dbReference type="EMBL" id="GAD30427.1"/>
    </source>
</evidence>
<dbReference type="PROSITE" id="PS50851">
    <property type="entry name" value="CHEW"/>
    <property type="match status" value="1"/>
</dbReference>
<dbReference type="SUPFAM" id="SSF50341">
    <property type="entry name" value="CheW-like"/>
    <property type="match status" value="1"/>
</dbReference>
<feature type="domain" description="CheW-like" evidence="1">
    <location>
        <begin position="171"/>
        <end position="308"/>
    </location>
</feature>
<dbReference type="InterPro" id="IPR002545">
    <property type="entry name" value="CheW-lke_dom"/>
</dbReference>
<reference evidence="3" key="1">
    <citation type="submission" date="2012-12" db="EMBL/GenBank/DDBJ databases">
        <title>Genome Sequence of Photobacterium leiognathi lrivu.4.1.</title>
        <authorList>
            <person name="Urbanczyk H."/>
            <person name="Ogura Y."/>
            <person name="Hayashi T."/>
            <person name="Dunlap P.V."/>
        </authorList>
    </citation>
    <scope>NUCLEOTIDE SEQUENCE [LARGE SCALE GENOMIC DNA]</scope>
    <source>
        <strain evidence="3">lrivu.4.1</strain>
    </source>
</reference>
<dbReference type="GO" id="GO:0006935">
    <property type="term" value="P:chemotaxis"/>
    <property type="evidence" value="ECO:0007669"/>
    <property type="project" value="InterPro"/>
</dbReference>
<dbReference type="PIRSF" id="PIRSF020479">
    <property type="entry name" value="UCP020479_CheW"/>
    <property type="match status" value="1"/>
</dbReference>
<evidence type="ECO:0000313" key="3">
    <source>
        <dbReference type="Proteomes" id="UP000030675"/>
    </source>
</evidence>
<gene>
    <name evidence="2" type="ORF">PLEI_2083</name>
</gene>
<sequence length="316" mass="35707">MHSKPLSSDQALDDYFFDLLEESNDTAVSTEVQDSALHIDKPDIEQVEIATPAILPKMKPVQPNKQLETEYVEPTKLQDIERLLSRVDEIDIGDIQQNVEPIANQPQIKQEQPQIVAEELTSIKELNEPEIAQVEVVVETPIETPTVETELAPSASLIPPEQWTHHGTEQAFQALFFEVNGVMFAVALTELGGIHQLAELNRLLGRPSWYLGLQSSRDQKLDVVDTARWVMPEKLVDDEHRENYRYIVMLGESHWGLASDKLHGTKVLDVDDIRWREKAGKRPWLAGMVKDKMCALIHVNSLIAMLNNGLDVNSIE</sequence>
<name>A0A0U1P6X5_PHOLE</name>
<accession>A0A0U1P6X5</accession>
<dbReference type="RefSeq" id="WP_023933112.1">
    <property type="nucleotide sequence ID" value="NZ_DF196819.1"/>
</dbReference>
<dbReference type="Pfam" id="PF01584">
    <property type="entry name" value="CheW"/>
    <property type="match status" value="1"/>
</dbReference>
<evidence type="ECO:0000259" key="1">
    <source>
        <dbReference type="PROSITE" id="PS50851"/>
    </source>
</evidence>
<dbReference type="SMART" id="SM00260">
    <property type="entry name" value="CheW"/>
    <property type="match status" value="1"/>
</dbReference>